<comment type="caution">
    <text evidence="2">The sequence shown here is derived from an EMBL/GenBank/DDBJ whole genome shotgun (WGS) entry which is preliminary data.</text>
</comment>
<comment type="similarity">
    <text evidence="1">Belongs to the arylamine N-acetyltransferase family.</text>
</comment>
<reference evidence="2 3" key="2">
    <citation type="submission" date="2015-05" db="EMBL/GenBank/DDBJ databases">
        <authorList>
            <person name="Morales-Cruz A."/>
            <person name="Amrine K.C."/>
            <person name="Cantu D."/>
        </authorList>
    </citation>
    <scope>NUCLEOTIDE SEQUENCE [LARGE SCALE GENOMIC DNA]</scope>
    <source>
        <strain evidence="2">UCRPC4</strain>
    </source>
</reference>
<evidence type="ECO:0000313" key="3">
    <source>
        <dbReference type="Proteomes" id="UP000053317"/>
    </source>
</evidence>
<dbReference type="EMBL" id="LCWF01000233">
    <property type="protein sequence ID" value="KKY14279.1"/>
    <property type="molecule type" value="Genomic_DNA"/>
</dbReference>
<gene>
    <name evidence="2" type="ORF">UCRPC4_g06812</name>
</gene>
<dbReference type="Pfam" id="PF00797">
    <property type="entry name" value="Acetyltransf_2"/>
    <property type="match status" value="1"/>
</dbReference>
<reference evidence="2 3" key="1">
    <citation type="submission" date="2015-05" db="EMBL/GenBank/DDBJ databases">
        <title>Distinctive expansion of gene families associated with plant cell wall degradation and secondary metabolism in the genomes of grapevine trunk pathogens.</title>
        <authorList>
            <person name="Lawrence D.P."/>
            <person name="Travadon R."/>
            <person name="Rolshausen P.E."/>
            <person name="Baumgartner K."/>
        </authorList>
    </citation>
    <scope>NUCLEOTIDE SEQUENCE [LARGE SCALE GENOMIC DNA]</scope>
    <source>
        <strain evidence="2">UCRPC4</strain>
    </source>
</reference>
<evidence type="ECO:0000313" key="2">
    <source>
        <dbReference type="EMBL" id="KKY14279.1"/>
    </source>
</evidence>
<dbReference type="AlphaFoldDB" id="A0A0G2DUE2"/>
<accession>A0A0G2DUE2</accession>
<organism evidence="2 3">
    <name type="scientific">Phaeomoniella chlamydospora</name>
    <name type="common">Phaeoacremonium chlamydosporum</name>
    <dbReference type="NCBI Taxonomy" id="158046"/>
    <lineage>
        <taxon>Eukaryota</taxon>
        <taxon>Fungi</taxon>
        <taxon>Dikarya</taxon>
        <taxon>Ascomycota</taxon>
        <taxon>Pezizomycotina</taxon>
        <taxon>Eurotiomycetes</taxon>
        <taxon>Chaetothyriomycetidae</taxon>
        <taxon>Phaeomoniellales</taxon>
        <taxon>Phaeomoniellaceae</taxon>
        <taxon>Phaeomoniella</taxon>
    </lineage>
</organism>
<dbReference type="PANTHER" id="PTHR11786:SF0">
    <property type="entry name" value="ARYLAMINE N-ACETYLTRANSFERASE 4-RELATED"/>
    <property type="match status" value="1"/>
</dbReference>
<dbReference type="InterPro" id="IPR053710">
    <property type="entry name" value="Arylamine_NAT_domain_sf"/>
</dbReference>
<dbReference type="Proteomes" id="UP000053317">
    <property type="component" value="Unassembled WGS sequence"/>
</dbReference>
<sequence>MENSIFFNHVLRGLGFQVYTAGAKIRHRVGGVPEGDYIGWVHLVNVVVLKEKDPKTGEIVKRKYALDVSFGGDGPRCPLPMAVDGPGHSTAITKNIGTQELRLIHDFIPSQIHRSEEDCAQKMWIYQYRNRPELPWNSFYAFPEFEFTEQDFHVMNWYTGSHPESFQTFTVLVVRFLKKPAEPDAEIGEKRGEICGKVMMVNGEVKQNLGGRTEIIKTCKNEEERVAALKEYFDIKLAQEEIDSIKGRVTELREAALTA</sequence>
<name>A0A0G2DUE2_PHACM</name>
<dbReference type="SUPFAM" id="SSF54001">
    <property type="entry name" value="Cysteine proteinases"/>
    <property type="match status" value="1"/>
</dbReference>
<evidence type="ECO:0000256" key="1">
    <source>
        <dbReference type="ARBA" id="ARBA00006547"/>
    </source>
</evidence>
<dbReference type="PANTHER" id="PTHR11786">
    <property type="entry name" value="N-HYDROXYARYLAMINE O-ACETYLTRANSFERASE"/>
    <property type="match status" value="1"/>
</dbReference>
<keyword evidence="3" id="KW-1185">Reference proteome</keyword>
<proteinExistence type="inferred from homology"/>
<dbReference type="Gene3D" id="3.30.2140.20">
    <property type="match status" value="1"/>
</dbReference>
<protein>
    <submittedName>
        <fullName evidence="2">Putative tpa: arylamine n-acetyltransferase 2</fullName>
    </submittedName>
</protein>
<dbReference type="InterPro" id="IPR038765">
    <property type="entry name" value="Papain-like_cys_pep_sf"/>
</dbReference>
<keyword evidence="2" id="KW-0808">Transferase</keyword>
<dbReference type="InterPro" id="IPR001447">
    <property type="entry name" value="Arylamine_N-AcTrfase"/>
</dbReference>
<dbReference type="GO" id="GO:0016407">
    <property type="term" value="F:acetyltransferase activity"/>
    <property type="evidence" value="ECO:0007669"/>
    <property type="project" value="InterPro"/>
</dbReference>
<dbReference type="OrthoDB" id="10260017at2759"/>